<dbReference type="EMBL" id="JAGFBS010000023">
    <property type="protein sequence ID" value="KAG6373115.1"/>
    <property type="molecule type" value="Genomic_DNA"/>
</dbReference>
<proteinExistence type="predicted"/>
<evidence type="ECO:0008006" key="3">
    <source>
        <dbReference type="Google" id="ProtNLM"/>
    </source>
</evidence>
<evidence type="ECO:0000313" key="2">
    <source>
        <dbReference type="Proteomes" id="UP000683000"/>
    </source>
</evidence>
<accession>A0A8I3A856</accession>
<reference evidence="1" key="1">
    <citation type="submission" date="2021-03" db="EMBL/GenBank/DDBJ databases">
        <title>Evolutionary innovations through gain and loss of genes in the ectomycorrhizal Boletales.</title>
        <authorList>
            <person name="Wu G."/>
            <person name="Miyauchi S."/>
            <person name="Morin E."/>
            <person name="Yang Z.-L."/>
            <person name="Xu J."/>
            <person name="Martin F.M."/>
        </authorList>
    </citation>
    <scope>NUCLEOTIDE SEQUENCE</scope>
    <source>
        <strain evidence="1">BR01</strain>
    </source>
</reference>
<dbReference type="AlphaFoldDB" id="A0A8I3A856"/>
<name>A0A8I3A856_9AGAM</name>
<gene>
    <name evidence="1" type="ORF">JVT61DRAFT_6717</name>
</gene>
<dbReference type="Proteomes" id="UP000683000">
    <property type="component" value="Unassembled WGS sequence"/>
</dbReference>
<comment type="caution">
    <text evidence="1">The sequence shown here is derived from an EMBL/GenBank/DDBJ whole genome shotgun (WGS) entry which is preliminary data.</text>
</comment>
<keyword evidence="2" id="KW-1185">Reference proteome</keyword>
<protein>
    <recommendedName>
        <fullName evidence="3">Dolichyl-phosphate beta-D-mannosyltransferase</fullName>
    </recommendedName>
</protein>
<evidence type="ECO:0000313" key="1">
    <source>
        <dbReference type="EMBL" id="KAG6373115.1"/>
    </source>
</evidence>
<organism evidence="1 2">
    <name type="scientific">Boletus reticuloceps</name>
    <dbReference type="NCBI Taxonomy" id="495285"/>
    <lineage>
        <taxon>Eukaryota</taxon>
        <taxon>Fungi</taxon>
        <taxon>Dikarya</taxon>
        <taxon>Basidiomycota</taxon>
        <taxon>Agaricomycotina</taxon>
        <taxon>Agaricomycetes</taxon>
        <taxon>Agaricomycetidae</taxon>
        <taxon>Boletales</taxon>
        <taxon>Boletineae</taxon>
        <taxon>Boletaceae</taxon>
        <taxon>Boletoideae</taxon>
        <taxon>Boletus</taxon>
    </lineage>
</organism>
<sequence length="59" mass="6860">MNPFESAPSLNMQGQYDSANTHKYSVILPTYNERKNLPIIIWLLANVFREQCVSCERVE</sequence>
<dbReference type="OrthoDB" id="2603at2759"/>